<proteinExistence type="predicted"/>
<dbReference type="Proteomes" id="UP000033423">
    <property type="component" value="Unassembled WGS sequence"/>
</dbReference>
<name>A0A0F3GW66_9BACT</name>
<protein>
    <submittedName>
        <fullName evidence="1">Uncharacterized protein</fullName>
    </submittedName>
</protein>
<keyword evidence="2" id="KW-1185">Reference proteome</keyword>
<comment type="caution">
    <text evidence="1">The sequence shown here is derived from an EMBL/GenBank/DDBJ whole genome shotgun (WGS) entry which is preliminary data.</text>
</comment>
<sequence length="81" mass="9234">MQMSTVTIHISKEKKDDLEVIANIEKKEVGEIISGLIDEYIQRHIETSELLSRPGWVEIIRNGKKEVTNGLKGKTLDELED</sequence>
<dbReference type="AlphaFoldDB" id="A0A0F3GW66"/>
<evidence type="ECO:0000313" key="2">
    <source>
        <dbReference type="Proteomes" id="UP000033423"/>
    </source>
</evidence>
<organism evidence="1 2">
    <name type="scientific">Candidatus Magnetobacterium bavaricum</name>
    <dbReference type="NCBI Taxonomy" id="29290"/>
    <lineage>
        <taxon>Bacteria</taxon>
        <taxon>Pseudomonadati</taxon>
        <taxon>Nitrospirota</taxon>
        <taxon>Thermodesulfovibrionia</taxon>
        <taxon>Thermodesulfovibrionales</taxon>
        <taxon>Candidatus Magnetobacteriaceae</taxon>
        <taxon>Candidatus Magnetobacterium</taxon>
    </lineage>
</organism>
<accession>A0A0F3GW66</accession>
<reference evidence="1 2" key="1">
    <citation type="submission" date="2015-02" db="EMBL/GenBank/DDBJ databases">
        <title>Single-cell genomics of uncultivated deep-branching MTB reveals a conserved set of magnetosome genes.</title>
        <authorList>
            <person name="Kolinko S."/>
            <person name="Richter M."/>
            <person name="Glockner F.O."/>
            <person name="Brachmann A."/>
            <person name="Schuler D."/>
        </authorList>
    </citation>
    <scope>NUCLEOTIDE SEQUENCE [LARGE SCALE GENOMIC DNA]</scope>
    <source>
        <strain evidence="1">TM-1</strain>
    </source>
</reference>
<dbReference type="EMBL" id="LACI01001240">
    <property type="protein sequence ID" value="KJU84898.1"/>
    <property type="molecule type" value="Genomic_DNA"/>
</dbReference>
<gene>
    <name evidence="1" type="ORF">MBAV_002908</name>
</gene>
<evidence type="ECO:0000313" key="1">
    <source>
        <dbReference type="EMBL" id="KJU84898.1"/>
    </source>
</evidence>